<reference evidence="2" key="2">
    <citation type="journal article" date="2023" name="BMC Genomics">
        <title>Pest status, molecular evolution, and epigenetic factors derived from the genome assembly of Frankliniella fusca, a thysanopteran phytovirus vector.</title>
        <authorList>
            <person name="Catto M.A."/>
            <person name="Labadie P.E."/>
            <person name="Jacobson A.L."/>
            <person name="Kennedy G.G."/>
            <person name="Srinivasan R."/>
            <person name="Hunt B.G."/>
        </authorList>
    </citation>
    <scope>NUCLEOTIDE SEQUENCE</scope>
    <source>
        <strain evidence="2">PL_HMW_Pooled</strain>
    </source>
</reference>
<feature type="compositionally biased region" description="Low complexity" evidence="1">
    <location>
        <begin position="90"/>
        <end position="102"/>
    </location>
</feature>
<organism evidence="2 3">
    <name type="scientific">Frankliniella fusca</name>
    <dbReference type="NCBI Taxonomy" id="407009"/>
    <lineage>
        <taxon>Eukaryota</taxon>
        <taxon>Metazoa</taxon>
        <taxon>Ecdysozoa</taxon>
        <taxon>Arthropoda</taxon>
        <taxon>Hexapoda</taxon>
        <taxon>Insecta</taxon>
        <taxon>Pterygota</taxon>
        <taxon>Neoptera</taxon>
        <taxon>Paraneoptera</taxon>
        <taxon>Thysanoptera</taxon>
        <taxon>Terebrantia</taxon>
        <taxon>Thripoidea</taxon>
        <taxon>Thripidae</taxon>
        <taxon>Frankliniella</taxon>
    </lineage>
</organism>
<gene>
    <name evidence="2" type="ORF">KUF71_018256</name>
</gene>
<protein>
    <submittedName>
        <fullName evidence="2">Esterase FrsA</fullName>
    </submittedName>
</protein>
<dbReference type="EMBL" id="JAHWGI010000014">
    <property type="protein sequence ID" value="KAK3907620.1"/>
    <property type="molecule type" value="Genomic_DNA"/>
</dbReference>
<evidence type="ECO:0000256" key="1">
    <source>
        <dbReference type="SAM" id="MobiDB-lite"/>
    </source>
</evidence>
<feature type="region of interest" description="Disordered" evidence="1">
    <location>
        <begin position="87"/>
        <end position="117"/>
    </location>
</feature>
<reference evidence="2" key="1">
    <citation type="submission" date="2021-07" db="EMBL/GenBank/DDBJ databases">
        <authorList>
            <person name="Catto M.A."/>
            <person name="Jacobson A."/>
            <person name="Kennedy G."/>
            <person name="Labadie P."/>
            <person name="Hunt B.G."/>
            <person name="Srinivasan R."/>
        </authorList>
    </citation>
    <scope>NUCLEOTIDE SEQUENCE</scope>
    <source>
        <strain evidence="2">PL_HMW_Pooled</strain>
        <tissue evidence="2">Head</tissue>
    </source>
</reference>
<accession>A0AAE1GTL8</accession>
<keyword evidence="3" id="KW-1185">Reference proteome</keyword>
<name>A0AAE1GTL8_9NEOP</name>
<comment type="caution">
    <text evidence="2">The sequence shown here is derived from an EMBL/GenBank/DDBJ whole genome shotgun (WGS) entry which is preliminary data.</text>
</comment>
<evidence type="ECO:0000313" key="2">
    <source>
        <dbReference type="EMBL" id="KAK3907620.1"/>
    </source>
</evidence>
<evidence type="ECO:0000313" key="3">
    <source>
        <dbReference type="Proteomes" id="UP001219518"/>
    </source>
</evidence>
<dbReference type="Proteomes" id="UP001219518">
    <property type="component" value="Unassembled WGS sequence"/>
</dbReference>
<dbReference type="AlphaFoldDB" id="A0AAE1GTL8"/>
<feature type="compositionally biased region" description="Basic and acidic residues" evidence="1">
    <location>
        <begin position="108"/>
        <end position="117"/>
    </location>
</feature>
<proteinExistence type="predicted"/>
<sequence>MTFYTQIIKITNHQTLEAEFLYTEENDKQMNKILNVVNYFDFYSHRLALSGVIWNVYNFASLQFSKPWPLHFNLKFLHRFRRAALPSGPPAARAAGLQAPAGYGDAQRSAERSKARR</sequence>